<protein>
    <submittedName>
        <fullName evidence="6">Lytic transglycosylase domain-containing protein</fullName>
    </submittedName>
</protein>
<evidence type="ECO:0000256" key="4">
    <source>
        <dbReference type="SAM" id="SignalP"/>
    </source>
</evidence>
<dbReference type="Pfam" id="PF01464">
    <property type="entry name" value="SLT"/>
    <property type="match status" value="1"/>
</dbReference>
<dbReference type="InterPro" id="IPR023346">
    <property type="entry name" value="Lysozyme-like_dom_sf"/>
</dbReference>
<dbReference type="InterPro" id="IPR008258">
    <property type="entry name" value="Transglycosylase_SLT_dom_1"/>
</dbReference>
<feature type="chain" id="PRO_5040875321" evidence="4">
    <location>
        <begin position="25"/>
        <end position="692"/>
    </location>
</feature>
<name>A0A9X3UHK0_9HYPH</name>
<dbReference type="Gene3D" id="1.10.530.10">
    <property type="match status" value="1"/>
</dbReference>
<evidence type="ECO:0000256" key="2">
    <source>
        <dbReference type="ARBA" id="ARBA00009387"/>
    </source>
</evidence>
<dbReference type="PANTHER" id="PTHR37423">
    <property type="entry name" value="SOLUBLE LYTIC MUREIN TRANSGLYCOSYLASE-RELATED"/>
    <property type="match status" value="1"/>
</dbReference>
<dbReference type="SUPFAM" id="SSF48435">
    <property type="entry name" value="Bacterial muramidases"/>
    <property type="match status" value="1"/>
</dbReference>
<dbReference type="SUPFAM" id="SSF53955">
    <property type="entry name" value="Lysozyme-like"/>
    <property type="match status" value="1"/>
</dbReference>
<dbReference type="GO" id="GO:0004553">
    <property type="term" value="F:hydrolase activity, hydrolyzing O-glycosyl compounds"/>
    <property type="evidence" value="ECO:0007669"/>
    <property type="project" value="InterPro"/>
</dbReference>
<evidence type="ECO:0000256" key="3">
    <source>
        <dbReference type="ARBA" id="ARBA00022729"/>
    </source>
</evidence>
<organism evidence="6 7">
    <name type="scientific">Hoeflea prorocentri</name>
    <dbReference type="NCBI Taxonomy" id="1922333"/>
    <lineage>
        <taxon>Bacteria</taxon>
        <taxon>Pseudomonadati</taxon>
        <taxon>Pseudomonadota</taxon>
        <taxon>Alphaproteobacteria</taxon>
        <taxon>Hyphomicrobiales</taxon>
        <taxon>Rhizobiaceae</taxon>
        <taxon>Hoeflea</taxon>
    </lineage>
</organism>
<comment type="caution">
    <text evidence="6">The sequence shown here is derived from an EMBL/GenBank/DDBJ whole genome shotgun (WGS) entry which is preliminary data.</text>
</comment>
<dbReference type="EMBL" id="JAPJZI010000001">
    <property type="protein sequence ID" value="MDA5399267.1"/>
    <property type="molecule type" value="Genomic_DNA"/>
</dbReference>
<proteinExistence type="inferred from homology"/>
<evidence type="ECO:0000313" key="7">
    <source>
        <dbReference type="Proteomes" id="UP001151234"/>
    </source>
</evidence>
<dbReference type="Gene3D" id="1.25.20.10">
    <property type="entry name" value="Bacterial muramidases"/>
    <property type="match status" value="1"/>
</dbReference>
<feature type="domain" description="Transglycosylase SLT" evidence="5">
    <location>
        <begin position="536"/>
        <end position="639"/>
    </location>
</feature>
<comment type="similarity">
    <text evidence="2">Belongs to the virb1 family.</text>
</comment>
<accession>A0A9X3UHK0</accession>
<reference evidence="6" key="1">
    <citation type="submission" date="2022-11" db="EMBL/GenBank/DDBJ databases">
        <title>Draft genome sequence of Hoeflea poritis E7-10 and Hoeflea prorocentri PM5-8, separated from scleractinian coral Porites lutea and marine dinoflagellate.</title>
        <authorList>
            <person name="Zhang G."/>
            <person name="Wei Q."/>
            <person name="Cai L."/>
        </authorList>
    </citation>
    <scope>NUCLEOTIDE SEQUENCE</scope>
    <source>
        <strain evidence="6">PM5-8</strain>
    </source>
</reference>
<sequence length="692" mass="75178">MLRLAISTLLAVSTSMAVAPAANAEIRPSQIPVPKARPASGAPLVQQAVAANTLTASIHHASNPAAPSGQLKKGLDALSDDEIERARSVRDNLPAGSLDRQILTWAIAVSGARGVPSSDIAAAASQLPNWPGLSVLRQNSERALAREGASAQQVIAAFGNTKPETLEGAVALTRALVATGQKSKAASIIAPHWRGKVLDRATEKLILKEFSGVLTKADHKRRMDMLLYRDRITQADRVDALANAQSLFKARAAVIRKSSKAASLMKAVHPTWHNDASYLFTRISYHRRKKNFDTAAKLLLKAPRDPEAQVDTREWWVESRIVSRAIADTGDMKTAYRIAANHAATRPADIIEAEWHAGWYALRGGANARTASAHFQKVLDTATRPLSISRGYYWLGRAAEAGGTGNAPDYFNKAASFSATYYGQLAAARLNRKGLQVRYPKPTAAERTHFASRQAVRAIQRLTETGHGHRARRLYIALARELTNPGELAILAAMAEKKGEHRLALQVGKIAFGRGLNVTALAFPTGVIPGSANISGSGKALAYAIARQESAFDKAAISKANARGLLQLLPATAKSVARKNGMSYSKARLTSDAGYNATLGAHYLGEHIADFDGSYVLTFIAYNAGPRRSRQWIEKYGDPRGKSIDYVVDWVEQIPFTETRNYVQRVMENYQVYKARLGQNPDIVADLRYGRR</sequence>
<evidence type="ECO:0000313" key="6">
    <source>
        <dbReference type="EMBL" id="MDA5399267.1"/>
    </source>
</evidence>
<gene>
    <name evidence="6" type="ORF">OQ273_11845</name>
</gene>
<dbReference type="InterPro" id="IPR008939">
    <property type="entry name" value="Lytic_TGlycosylase_superhlx_U"/>
</dbReference>
<dbReference type="RefSeq" id="WP_267990710.1">
    <property type="nucleotide sequence ID" value="NZ_JAPJZI010000001.1"/>
</dbReference>
<dbReference type="PANTHER" id="PTHR37423:SF2">
    <property type="entry name" value="MEMBRANE-BOUND LYTIC MUREIN TRANSGLYCOSYLASE C"/>
    <property type="match status" value="1"/>
</dbReference>
<comment type="similarity">
    <text evidence="1">Belongs to the transglycosylase Slt family.</text>
</comment>
<dbReference type="Proteomes" id="UP001151234">
    <property type="component" value="Unassembled WGS sequence"/>
</dbReference>
<dbReference type="AlphaFoldDB" id="A0A9X3UHK0"/>
<dbReference type="CDD" id="cd13401">
    <property type="entry name" value="Slt70-like"/>
    <property type="match status" value="1"/>
</dbReference>
<keyword evidence="3 4" id="KW-0732">Signal</keyword>
<dbReference type="GO" id="GO:0042597">
    <property type="term" value="C:periplasmic space"/>
    <property type="evidence" value="ECO:0007669"/>
    <property type="project" value="InterPro"/>
</dbReference>
<evidence type="ECO:0000259" key="5">
    <source>
        <dbReference type="Pfam" id="PF01464"/>
    </source>
</evidence>
<feature type="signal peptide" evidence="4">
    <location>
        <begin position="1"/>
        <end position="24"/>
    </location>
</feature>
<evidence type="ECO:0000256" key="1">
    <source>
        <dbReference type="ARBA" id="ARBA00007734"/>
    </source>
</evidence>
<keyword evidence="7" id="KW-1185">Reference proteome</keyword>